<dbReference type="Pfam" id="PF00149">
    <property type="entry name" value="Metallophos"/>
    <property type="match status" value="1"/>
</dbReference>
<proteinExistence type="predicted"/>
<dbReference type="PANTHER" id="PTHR43143:SF1">
    <property type="entry name" value="SERINE_THREONINE-PROTEIN PHOSPHATASE CPPED1"/>
    <property type="match status" value="1"/>
</dbReference>
<dbReference type="SUPFAM" id="SSF56300">
    <property type="entry name" value="Metallo-dependent phosphatases"/>
    <property type="match status" value="1"/>
</dbReference>
<dbReference type="InterPro" id="IPR029052">
    <property type="entry name" value="Metallo-depent_PP-like"/>
</dbReference>
<dbReference type="RefSeq" id="WP_346821087.1">
    <property type="nucleotide sequence ID" value="NZ_JBDKWZ010000005.1"/>
</dbReference>
<dbReference type="InterPro" id="IPR004843">
    <property type="entry name" value="Calcineurin-like_PHP"/>
</dbReference>
<dbReference type="EMBL" id="JBDKWZ010000005">
    <property type="protein sequence ID" value="MEN7548308.1"/>
    <property type="molecule type" value="Genomic_DNA"/>
</dbReference>
<dbReference type="GO" id="GO:0016787">
    <property type="term" value="F:hydrolase activity"/>
    <property type="evidence" value="ECO:0007669"/>
    <property type="project" value="InterPro"/>
</dbReference>
<name>A0AAW9S7C0_9BACT</name>
<evidence type="ECO:0000313" key="3">
    <source>
        <dbReference type="Proteomes" id="UP001403385"/>
    </source>
</evidence>
<feature type="domain" description="Calcineurin-like phosphoesterase" evidence="1">
    <location>
        <begin position="59"/>
        <end position="228"/>
    </location>
</feature>
<organism evidence="2 3">
    <name type="scientific">Rapidithrix thailandica</name>
    <dbReference type="NCBI Taxonomy" id="413964"/>
    <lineage>
        <taxon>Bacteria</taxon>
        <taxon>Pseudomonadati</taxon>
        <taxon>Bacteroidota</taxon>
        <taxon>Cytophagia</taxon>
        <taxon>Cytophagales</taxon>
        <taxon>Flammeovirgaceae</taxon>
        <taxon>Rapidithrix</taxon>
    </lineage>
</organism>
<evidence type="ECO:0000259" key="1">
    <source>
        <dbReference type="Pfam" id="PF00149"/>
    </source>
</evidence>
<dbReference type="PANTHER" id="PTHR43143">
    <property type="entry name" value="METALLOPHOSPHOESTERASE, CALCINEURIN SUPERFAMILY"/>
    <property type="match status" value="1"/>
</dbReference>
<protein>
    <submittedName>
        <fullName evidence="2">Metallophosphoesterase</fullName>
    </submittedName>
</protein>
<accession>A0AAW9S7C0</accession>
<gene>
    <name evidence="2" type="ORF">AAG747_10345</name>
</gene>
<dbReference type="Proteomes" id="UP001403385">
    <property type="component" value="Unassembled WGS sequence"/>
</dbReference>
<comment type="caution">
    <text evidence="2">The sequence shown here is derived from an EMBL/GenBank/DDBJ whole genome shotgun (WGS) entry which is preliminary data.</text>
</comment>
<sequence>MIQKLLKGFIAVGIAAMIFGQCISYSPFEITLEDHEKDLTQKNLNRLLDNPTGNSDTVTFAFIGDTQRFYDASTDFVNVLNKRSDIEFVIHSGDISDFGLDLEFSLMAEILGKLKVPYLTVIGNHDIIYNGRRIYEQMFGPMDYSFTYKGFRFVMLNTNGREFGFSGKVPDIPWLDEQLSDTSHYKNALVIQHVPPGNDDFDNTLETSYAQTLSKWGKTLLSMNGHNHDYSIGEPYNDGVTYLNSFSTSKKSYVVVKIWEGGFSHVVVDF</sequence>
<dbReference type="Gene3D" id="3.60.21.10">
    <property type="match status" value="1"/>
</dbReference>
<dbReference type="AlphaFoldDB" id="A0AAW9S7C0"/>
<evidence type="ECO:0000313" key="2">
    <source>
        <dbReference type="EMBL" id="MEN7548308.1"/>
    </source>
</evidence>
<dbReference type="InterPro" id="IPR051918">
    <property type="entry name" value="STPP_CPPED1"/>
</dbReference>
<reference evidence="2 3" key="1">
    <citation type="submission" date="2024-04" db="EMBL/GenBank/DDBJ databases">
        <title>Novel genus in family Flammeovirgaceae.</title>
        <authorList>
            <person name="Nguyen T.H."/>
            <person name="Vuong T.Q."/>
            <person name="Le H."/>
            <person name="Kim S.-G."/>
        </authorList>
    </citation>
    <scope>NUCLEOTIDE SEQUENCE [LARGE SCALE GENOMIC DNA]</scope>
    <source>
        <strain evidence="2 3">JCM 23209</strain>
    </source>
</reference>
<keyword evidence="3" id="KW-1185">Reference proteome</keyword>